<proteinExistence type="predicted"/>
<dbReference type="EMBL" id="LR796420">
    <property type="protein sequence ID" value="CAB4143576.1"/>
    <property type="molecule type" value="Genomic_DNA"/>
</dbReference>
<sequence>MKRYHITVLGYYRNSDTTMQTSIDCDGMNYSSAGCYEFWMKIDNGHEIVACYPIRQTIITSIESL</sequence>
<name>A0A6J5MEV6_9CAUD</name>
<organism evidence="1">
    <name type="scientific">uncultured Caudovirales phage</name>
    <dbReference type="NCBI Taxonomy" id="2100421"/>
    <lineage>
        <taxon>Viruses</taxon>
        <taxon>Duplodnaviria</taxon>
        <taxon>Heunggongvirae</taxon>
        <taxon>Uroviricota</taxon>
        <taxon>Caudoviricetes</taxon>
        <taxon>Peduoviridae</taxon>
        <taxon>Maltschvirus</taxon>
        <taxon>Maltschvirus maltsch</taxon>
    </lineage>
</organism>
<evidence type="ECO:0000313" key="1">
    <source>
        <dbReference type="EMBL" id="CAB4143576.1"/>
    </source>
</evidence>
<reference evidence="1" key="1">
    <citation type="submission" date="2020-04" db="EMBL/GenBank/DDBJ databases">
        <authorList>
            <person name="Chiriac C."/>
            <person name="Salcher M."/>
            <person name="Ghai R."/>
            <person name="Kavagutti S V."/>
        </authorList>
    </citation>
    <scope>NUCLEOTIDE SEQUENCE</scope>
</reference>
<gene>
    <name evidence="1" type="ORF">UFOVP449_223</name>
</gene>
<protein>
    <submittedName>
        <fullName evidence="1">Uncharacterized protein</fullName>
    </submittedName>
</protein>
<accession>A0A6J5MEV6</accession>